<evidence type="ECO:0000313" key="1">
    <source>
        <dbReference type="EMBL" id="KAL3502216.1"/>
    </source>
</evidence>
<dbReference type="EMBL" id="JBJUIK010000015">
    <property type="protein sequence ID" value="KAL3502216.1"/>
    <property type="molecule type" value="Genomic_DNA"/>
</dbReference>
<gene>
    <name evidence="1" type="ORF">ACH5RR_036665</name>
</gene>
<sequence length="90" mass="9972">MCIVVPVSALMIASKLPNMRPHAKALGEASVKPWAVPASILEIRFLRVGVAVERSFFAEVKLNRRFLEPIATACSCSSIDCHHEPWIQTQ</sequence>
<dbReference type="Proteomes" id="UP001630127">
    <property type="component" value="Unassembled WGS sequence"/>
</dbReference>
<keyword evidence="2" id="KW-1185">Reference proteome</keyword>
<evidence type="ECO:0008006" key="3">
    <source>
        <dbReference type="Google" id="ProtNLM"/>
    </source>
</evidence>
<comment type="caution">
    <text evidence="1">The sequence shown here is derived from an EMBL/GenBank/DDBJ whole genome shotgun (WGS) entry which is preliminary data.</text>
</comment>
<dbReference type="AlphaFoldDB" id="A0ABD2Y5A7"/>
<reference evidence="1 2" key="1">
    <citation type="submission" date="2024-11" db="EMBL/GenBank/DDBJ databases">
        <title>A near-complete genome assembly of Cinchona calisaya.</title>
        <authorList>
            <person name="Lian D.C."/>
            <person name="Zhao X.W."/>
            <person name="Wei L."/>
        </authorList>
    </citation>
    <scope>NUCLEOTIDE SEQUENCE [LARGE SCALE GENOMIC DNA]</scope>
    <source>
        <tissue evidence="1">Nenye</tissue>
    </source>
</reference>
<evidence type="ECO:0000313" key="2">
    <source>
        <dbReference type="Proteomes" id="UP001630127"/>
    </source>
</evidence>
<accession>A0ABD2Y5A7</accession>
<organism evidence="1 2">
    <name type="scientific">Cinchona calisaya</name>
    <dbReference type="NCBI Taxonomy" id="153742"/>
    <lineage>
        <taxon>Eukaryota</taxon>
        <taxon>Viridiplantae</taxon>
        <taxon>Streptophyta</taxon>
        <taxon>Embryophyta</taxon>
        <taxon>Tracheophyta</taxon>
        <taxon>Spermatophyta</taxon>
        <taxon>Magnoliopsida</taxon>
        <taxon>eudicotyledons</taxon>
        <taxon>Gunneridae</taxon>
        <taxon>Pentapetalae</taxon>
        <taxon>asterids</taxon>
        <taxon>lamiids</taxon>
        <taxon>Gentianales</taxon>
        <taxon>Rubiaceae</taxon>
        <taxon>Cinchonoideae</taxon>
        <taxon>Cinchoneae</taxon>
        <taxon>Cinchona</taxon>
    </lineage>
</organism>
<protein>
    <recommendedName>
        <fullName evidence="3">Secreted protein</fullName>
    </recommendedName>
</protein>
<proteinExistence type="predicted"/>
<name>A0ABD2Y5A7_9GENT</name>